<dbReference type="SUPFAM" id="SSF53335">
    <property type="entry name" value="S-adenosyl-L-methionine-dependent methyltransferases"/>
    <property type="match status" value="1"/>
</dbReference>
<reference evidence="6" key="1">
    <citation type="submission" date="2016-11" db="EMBL/GenBank/DDBJ databases">
        <authorList>
            <person name="Varghese N."/>
            <person name="Submissions S."/>
        </authorList>
    </citation>
    <scope>NUCLEOTIDE SEQUENCE [LARGE SCALE GENOMIC DNA]</scope>
    <source>
        <strain evidence="6">DSM 22363</strain>
    </source>
</reference>
<evidence type="ECO:0000256" key="3">
    <source>
        <dbReference type="SAM" id="MobiDB-lite"/>
    </source>
</evidence>
<dbReference type="GO" id="GO:0032259">
    <property type="term" value="P:methylation"/>
    <property type="evidence" value="ECO:0007669"/>
    <property type="project" value="UniProtKB-KW"/>
</dbReference>
<feature type="domain" description="Methyltransferase type 11" evidence="4">
    <location>
        <begin position="28"/>
        <end position="103"/>
    </location>
</feature>
<dbReference type="STRING" id="1123272.SAMN02745824_2880"/>
<feature type="region of interest" description="Disordered" evidence="3">
    <location>
        <begin position="228"/>
        <end position="250"/>
    </location>
</feature>
<dbReference type="PANTHER" id="PTHR13090">
    <property type="entry name" value="ARGININE-HYDROXYLASE NDUFAF5, MITOCHONDRIAL"/>
    <property type="match status" value="1"/>
</dbReference>
<accession>A0A1N6GL16</accession>
<sequence length="250" mass="26742">MVAAILDNLDLVKRDFQHCLVNGLAAPQLACQLADKGMSVIVADASYQVAQAAKGVQCDEDRLPFADQSFDLAISIGTLDSVNDLPGALALQLRALKPDGLFLGAFVGAESLGTLKASLMLAEGPAVSAHVHPQIDIRTMGDLLTRIGYKLAVVDSDRHQLRYSRMDKLISDLRDAGGSNILAGHDKPLSRAIYQGAKKSFSEKAEPDGKISEMFEIVNICAWAPHPDQPLPARRGSGKVSLRTALDKDG</sequence>
<dbReference type="EMBL" id="FSQW01000002">
    <property type="protein sequence ID" value="SIO08187.1"/>
    <property type="molecule type" value="Genomic_DNA"/>
</dbReference>
<dbReference type="Pfam" id="PF08241">
    <property type="entry name" value="Methyltransf_11"/>
    <property type="match status" value="1"/>
</dbReference>
<dbReference type="PANTHER" id="PTHR13090:SF1">
    <property type="entry name" value="ARGININE-HYDROXYLASE NDUFAF5, MITOCHONDRIAL"/>
    <property type="match status" value="1"/>
</dbReference>
<organism evidence="5 6">
    <name type="scientific">Parasphingorhabdus marina DSM 22363</name>
    <dbReference type="NCBI Taxonomy" id="1123272"/>
    <lineage>
        <taxon>Bacteria</taxon>
        <taxon>Pseudomonadati</taxon>
        <taxon>Pseudomonadota</taxon>
        <taxon>Alphaproteobacteria</taxon>
        <taxon>Sphingomonadales</taxon>
        <taxon>Sphingomonadaceae</taxon>
        <taxon>Parasphingorhabdus</taxon>
    </lineage>
</organism>
<keyword evidence="1 5" id="KW-0489">Methyltransferase</keyword>
<evidence type="ECO:0000256" key="1">
    <source>
        <dbReference type="ARBA" id="ARBA00022603"/>
    </source>
</evidence>
<keyword evidence="6" id="KW-1185">Reference proteome</keyword>
<evidence type="ECO:0000259" key="4">
    <source>
        <dbReference type="Pfam" id="PF08241"/>
    </source>
</evidence>
<keyword evidence="2 5" id="KW-0808">Transferase</keyword>
<dbReference type="Gene3D" id="3.40.50.150">
    <property type="entry name" value="Vaccinia Virus protein VP39"/>
    <property type="match status" value="1"/>
</dbReference>
<name>A0A1N6GL16_9SPHN</name>
<dbReference type="GO" id="GO:0008757">
    <property type="term" value="F:S-adenosylmethionine-dependent methyltransferase activity"/>
    <property type="evidence" value="ECO:0007669"/>
    <property type="project" value="InterPro"/>
</dbReference>
<dbReference type="InterPro" id="IPR029063">
    <property type="entry name" value="SAM-dependent_MTases_sf"/>
</dbReference>
<protein>
    <submittedName>
        <fullName evidence="5">Methyltransferase domain-containing protein</fullName>
    </submittedName>
</protein>
<dbReference type="InterPro" id="IPR013216">
    <property type="entry name" value="Methyltransf_11"/>
</dbReference>
<evidence type="ECO:0000256" key="2">
    <source>
        <dbReference type="ARBA" id="ARBA00022679"/>
    </source>
</evidence>
<dbReference type="Proteomes" id="UP000185192">
    <property type="component" value="Unassembled WGS sequence"/>
</dbReference>
<dbReference type="InterPro" id="IPR050602">
    <property type="entry name" value="Malonyl-ACP_OMT"/>
</dbReference>
<evidence type="ECO:0000313" key="5">
    <source>
        <dbReference type="EMBL" id="SIO08187.1"/>
    </source>
</evidence>
<dbReference type="AlphaFoldDB" id="A0A1N6GL16"/>
<gene>
    <name evidence="5" type="ORF">SAMN02745824_2880</name>
</gene>
<evidence type="ECO:0000313" key="6">
    <source>
        <dbReference type="Proteomes" id="UP000185192"/>
    </source>
</evidence>
<proteinExistence type="predicted"/>